<accession>A0A1Q8QEB4</accession>
<dbReference type="Gene3D" id="2.70.150.10">
    <property type="entry name" value="Calcium-transporting ATPase, cytoplasmic transduction domain A"/>
    <property type="match status" value="1"/>
</dbReference>
<comment type="caution">
    <text evidence="1">The sequence shown here is derived from an EMBL/GenBank/DDBJ whole genome shotgun (WGS) entry which is preliminary data.</text>
</comment>
<reference evidence="1 2" key="1">
    <citation type="submission" date="2016-09" db="EMBL/GenBank/DDBJ databases">
        <title>Complete genome of Desulfosporosinus sp. OL.</title>
        <authorList>
            <person name="Mardanov A."/>
            <person name="Beletsky A."/>
            <person name="Panova A."/>
            <person name="Karnachuk O."/>
            <person name="Ravin N."/>
        </authorList>
    </citation>
    <scope>NUCLEOTIDE SEQUENCE [LARGE SCALE GENOMIC DNA]</scope>
    <source>
        <strain evidence="1 2">OL</strain>
    </source>
</reference>
<evidence type="ECO:0000313" key="2">
    <source>
        <dbReference type="Proteomes" id="UP000186102"/>
    </source>
</evidence>
<evidence type="ECO:0000313" key="1">
    <source>
        <dbReference type="EMBL" id="OLN25687.1"/>
    </source>
</evidence>
<name>A0A1Q8QEB4_9FIRM</name>
<organism evidence="1 2">
    <name type="scientific">Desulfosporosinus metallidurans</name>
    <dbReference type="NCBI Taxonomy" id="1888891"/>
    <lineage>
        <taxon>Bacteria</taxon>
        <taxon>Bacillati</taxon>
        <taxon>Bacillota</taxon>
        <taxon>Clostridia</taxon>
        <taxon>Eubacteriales</taxon>
        <taxon>Desulfitobacteriaceae</taxon>
        <taxon>Desulfosporosinus</taxon>
    </lineage>
</organism>
<proteinExistence type="predicted"/>
<dbReference type="Proteomes" id="UP000186102">
    <property type="component" value="Unassembled WGS sequence"/>
</dbReference>
<keyword evidence="2" id="KW-1185">Reference proteome</keyword>
<dbReference type="EMBL" id="MLBF01000104">
    <property type="protein sequence ID" value="OLN25687.1"/>
    <property type="molecule type" value="Genomic_DNA"/>
</dbReference>
<sequence length="85" mass="9297">MVSGSAICVVIATGDNTFFGSMAKSITGKRVETSFDNGVNSVSWLLIRFMMLMVPVVLKMKSQSVKTLDALKVLYTLHLCCFDIS</sequence>
<gene>
    <name evidence="1" type="ORF">DSOL_5255</name>
</gene>
<dbReference type="Gene3D" id="1.20.1110.10">
    <property type="entry name" value="Calcium-transporting ATPase, transmembrane domain"/>
    <property type="match status" value="1"/>
</dbReference>
<dbReference type="STRING" id="1888891.DSOL_5255"/>
<dbReference type="AlphaFoldDB" id="A0A1Q8QEB4"/>
<protein>
    <submittedName>
        <fullName evidence="1">Mg(2+) transport ATPase, P-type</fullName>
    </submittedName>
</protein>